<evidence type="ECO:0000256" key="2">
    <source>
        <dbReference type="ARBA" id="ARBA00004906"/>
    </source>
</evidence>
<dbReference type="Proteomes" id="UP001352852">
    <property type="component" value="Unassembled WGS sequence"/>
</dbReference>
<feature type="transmembrane region" description="Helical" evidence="6">
    <location>
        <begin position="46"/>
        <end position="64"/>
    </location>
</feature>
<keyword evidence="6" id="KW-1133">Transmembrane helix</keyword>
<reference evidence="8 9" key="1">
    <citation type="submission" date="2021-06" db="EMBL/GenBank/DDBJ databases">
        <authorList>
            <person name="Palmer J.M."/>
        </authorList>
    </citation>
    <scope>NUCLEOTIDE SEQUENCE [LARGE SCALE GENOMIC DNA]</scope>
    <source>
        <strain evidence="8 9">CL_MEX2019</strain>
        <tissue evidence="8">Muscle</tissue>
    </source>
</reference>
<keyword evidence="6" id="KW-0472">Membrane</keyword>
<organism evidence="8 9">
    <name type="scientific">Characodon lateralis</name>
    <dbReference type="NCBI Taxonomy" id="208331"/>
    <lineage>
        <taxon>Eukaryota</taxon>
        <taxon>Metazoa</taxon>
        <taxon>Chordata</taxon>
        <taxon>Craniata</taxon>
        <taxon>Vertebrata</taxon>
        <taxon>Euteleostomi</taxon>
        <taxon>Actinopterygii</taxon>
        <taxon>Neopterygii</taxon>
        <taxon>Teleostei</taxon>
        <taxon>Neoteleostei</taxon>
        <taxon>Acanthomorphata</taxon>
        <taxon>Ovalentaria</taxon>
        <taxon>Atherinomorphae</taxon>
        <taxon>Cyprinodontiformes</taxon>
        <taxon>Goodeidae</taxon>
        <taxon>Characodon</taxon>
    </lineage>
</organism>
<evidence type="ECO:0000256" key="5">
    <source>
        <dbReference type="ARBA" id="ARBA00023242"/>
    </source>
</evidence>
<dbReference type="InterPro" id="IPR019474">
    <property type="entry name" value="Ub_conjug_fac_E4_core"/>
</dbReference>
<evidence type="ECO:0000313" key="9">
    <source>
        <dbReference type="Proteomes" id="UP001352852"/>
    </source>
</evidence>
<dbReference type="PANTHER" id="PTHR13931">
    <property type="entry name" value="UBIQUITINATION FACTOR E4"/>
    <property type="match status" value="1"/>
</dbReference>
<keyword evidence="3" id="KW-0808">Transferase</keyword>
<dbReference type="PANTHER" id="PTHR13931:SF2">
    <property type="entry name" value="UBIQUITIN CONJUGATION FACTOR E4 B"/>
    <property type="match status" value="1"/>
</dbReference>
<comment type="caution">
    <text evidence="8">The sequence shown here is derived from an EMBL/GenBank/DDBJ whole genome shotgun (WGS) entry which is preliminary data.</text>
</comment>
<keyword evidence="6" id="KW-0812">Transmembrane</keyword>
<proteinExistence type="predicted"/>
<feature type="domain" description="Ubiquitin conjugation factor E4 core" evidence="7">
    <location>
        <begin position="3"/>
        <end position="47"/>
    </location>
</feature>
<keyword evidence="4" id="KW-0833">Ubl conjugation pathway</keyword>
<dbReference type="EMBL" id="JAHUTJ010008587">
    <property type="protein sequence ID" value="MED6266946.1"/>
    <property type="molecule type" value="Genomic_DNA"/>
</dbReference>
<evidence type="ECO:0000256" key="6">
    <source>
        <dbReference type="SAM" id="Phobius"/>
    </source>
</evidence>
<protein>
    <submittedName>
        <fullName evidence="8">Ubiquitin conjugation factor E4 B</fullName>
    </submittedName>
</protein>
<feature type="non-terminal residue" evidence="8">
    <location>
        <position position="1"/>
    </location>
</feature>
<comment type="subcellular location">
    <subcellularLocation>
        <location evidence="1">Nucleus</location>
    </subcellularLocation>
</comment>
<keyword evidence="5" id="KW-0539">Nucleus</keyword>
<evidence type="ECO:0000256" key="4">
    <source>
        <dbReference type="ARBA" id="ARBA00022786"/>
    </source>
</evidence>
<dbReference type="InterPro" id="IPR045132">
    <property type="entry name" value="UBE4"/>
</dbReference>
<sequence>SGKQFVRYINMLINDTTFLLDESLESLKRIHEVQEEMKNKEQWEQLPRVCCSALLFFVIIILFYQELHGVLQ</sequence>
<evidence type="ECO:0000256" key="1">
    <source>
        <dbReference type="ARBA" id="ARBA00004123"/>
    </source>
</evidence>
<name>A0ABU7CVL2_9TELE</name>
<evidence type="ECO:0000259" key="7">
    <source>
        <dbReference type="Pfam" id="PF10408"/>
    </source>
</evidence>
<accession>A0ABU7CVL2</accession>
<evidence type="ECO:0000256" key="3">
    <source>
        <dbReference type="ARBA" id="ARBA00022679"/>
    </source>
</evidence>
<dbReference type="Pfam" id="PF10408">
    <property type="entry name" value="Ufd2P_core"/>
    <property type="match status" value="1"/>
</dbReference>
<comment type="pathway">
    <text evidence="2">Protein modification; protein ubiquitination.</text>
</comment>
<evidence type="ECO:0000313" key="8">
    <source>
        <dbReference type="EMBL" id="MED6266946.1"/>
    </source>
</evidence>
<gene>
    <name evidence="8" type="primary">UBE4B_1</name>
    <name evidence="8" type="ORF">CHARACLAT_007202</name>
</gene>
<keyword evidence="9" id="KW-1185">Reference proteome</keyword>